<gene>
    <name evidence="2" type="ordered locus">ELI_11715</name>
</gene>
<dbReference type="EMBL" id="CP000157">
    <property type="protein sequence ID" value="ABC64435.1"/>
    <property type="molecule type" value="Genomic_DNA"/>
</dbReference>
<feature type="transmembrane region" description="Helical" evidence="1">
    <location>
        <begin position="12"/>
        <end position="31"/>
    </location>
</feature>
<keyword evidence="1" id="KW-0472">Membrane</keyword>
<evidence type="ECO:0000313" key="2">
    <source>
        <dbReference type="EMBL" id="ABC64435.1"/>
    </source>
</evidence>
<dbReference type="AlphaFoldDB" id="Q2N7A6"/>
<sequence length="32" mass="3398">MKEFNIRNWPAALLNLVIAASLGGTVLTVTIA</sequence>
<accession>Q2N7A6</accession>
<keyword evidence="3" id="KW-1185">Reference proteome</keyword>
<evidence type="ECO:0000313" key="3">
    <source>
        <dbReference type="Proteomes" id="UP000008808"/>
    </source>
</evidence>
<protein>
    <submittedName>
        <fullName evidence="2">Uncharacterized protein</fullName>
    </submittedName>
</protein>
<dbReference type="KEGG" id="eli:ELI_11715"/>
<dbReference type="HOGENOM" id="CLU_3389392_0_0_5"/>
<evidence type="ECO:0000256" key="1">
    <source>
        <dbReference type="SAM" id="Phobius"/>
    </source>
</evidence>
<reference evidence="3" key="1">
    <citation type="journal article" date="2009" name="J. Bacteriol.">
        <title>Complete genome sequence of Erythrobacter litoralis HTCC2594.</title>
        <authorList>
            <person name="Oh H.M."/>
            <person name="Giovannoni S.J."/>
            <person name="Ferriera S."/>
            <person name="Johnson J."/>
            <person name="Cho J.C."/>
        </authorList>
    </citation>
    <scope>NUCLEOTIDE SEQUENCE [LARGE SCALE GENOMIC DNA]</scope>
    <source>
        <strain evidence="3">HTCC2594</strain>
    </source>
</reference>
<keyword evidence="1" id="KW-1133">Transmembrane helix</keyword>
<organism evidence="2 3">
    <name type="scientific">Erythrobacter litoralis (strain HTCC2594)</name>
    <dbReference type="NCBI Taxonomy" id="314225"/>
    <lineage>
        <taxon>Bacteria</taxon>
        <taxon>Pseudomonadati</taxon>
        <taxon>Pseudomonadota</taxon>
        <taxon>Alphaproteobacteria</taxon>
        <taxon>Sphingomonadales</taxon>
        <taxon>Erythrobacteraceae</taxon>
        <taxon>Erythrobacter/Porphyrobacter group</taxon>
        <taxon>Erythrobacter</taxon>
    </lineage>
</organism>
<name>Q2N7A6_ERYLH</name>
<proteinExistence type="predicted"/>
<dbReference type="Proteomes" id="UP000008808">
    <property type="component" value="Chromosome"/>
</dbReference>
<keyword evidence="1" id="KW-0812">Transmembrane</keyword>